<evidence type="ECO:0000313" key="2">
    <source>
        <dbReference type="EMBL" id="KAA6365567.1"/>
    </source>
</evidence>
<organism evidence="2 3">
    <name type="scientific">Streblomastix strix</name>
    <dbReference type="NCBI Taxonomy" id="222440"/>
    <lineage>
        <taxon>Eukaryota</taxon>
        <taxon>Metamonada</taxon>
        <taxon>Preaxostyla</taxon>
        <taxon>Oxymonadida</taxon>
        <taxon>Streblomastigidae</taxon>
        <taxon>Streblomastix</taxon>
    </lineage>
</organism>
<name>A0A5J4U4P0_9EUKA</name>
<feature type="compositionally biased region" description="Polar residues" evidence="1">
    <location>
        <begin position="166"/>
        <end position="179"/>
    </location>
</feature>
<protein>
    <submittedName>
        <fullName evidence="2">Uncharacterized protein</fullName>
    </submittedName>
</protein>
<dbReference type="EMBL" id="SNRW01020324">
    <property type="protein sequence ID" value="KAA6365567.1"/>
    <property type="molecule type" value="Genomic_DNA"/>
</dbReference>
<sequence length="330" mass="38496">MDSNLTLQVNRANPQSPHIPIYIELAIALEIDERLPLPNYADKMRDVILINTIISPLRINFNKDSSLKLNFTYPPPASANNNQLQFFEQQAIDERNRIHQPSILLKNPIQPKSPQILYQIREVEPQEAENLDKQILKLQEERDMMQLRFKQEVHDTVFGNLDCPSDLSNNEMGKQSQSENSEEAKNSLSIQDDKEMCTKKDKQNENENAEKAKILLIKEKQKENHKEMDKKAKMMITQSLELLELRIREEDIREIKNKGIIATEREKSQNINDDQTRNYRSRILLFQSKPEVMKKKKQTPNSSKVLQDSHISYPAQLKRELLTLKSKRVG</sequence>
<evidence type="ECO:0000256" key="1">
    <source>
        <dbReference type="SAM" id="MobiDB-lite"/>
    </source>
</evidence>
<proteinExistence type="predicted"/>
<feature type="region of interest" description="Disordered" evidence="1">
    <location>
        <begin position="161"/>
        <end position="192"/>
    </location>
</feature>
<reference evidence="2 3" key="1">
    <citation type="submission" date="2019-03" db="EMBL/GenBank/DDBJ databases">
        <title>Single cell metagenomics reveals metabolic interactions within the superorganism composed of flagellate Streblomastix strix and complex community of Bacteroidetes bacteria on its surface.</title>
        <authorList>
            <person name="Treitli S.C."/>
            <person name="Kolisko M."/>
            <person name="Husnik F."/>
            <person name="Keeling P."/>
            <person name="Hampl V."/>
        </authorList>
    </citation>
    <scope>NUCLEOTIDE SEQUENCE [LARGE SCALE GENOMIC DNA]</scope>
    <source>
        <strain evidence="2">ST1C</strain>
    </source>
</reference>
<dbReference type="Proteomes" id="UP000324800">
    <property type="component" value="Unassembled WGS sequence"/>
</dbReference>
<evidence type="ECO:0000313" key="3">
    <source>
        <dbReference type="Proteomes" id="UP000324800"/>
    </source>
</evidence>
<comment type="caution">
    <text evidence="2">The sequence shown here is derived from an EMBL/GenBank/DDBJ whole genome shotgun (WGS) entry which is preliminary data.</text>
</comment>
<gene>
    <name evidence="2" type="ORF">EZS28_038906</name>
</gene>
<dbReference type="AlphaFoldDB" id="A0A5J4U4P0"/>
<accession>A0A5J4U4P0</accession>